<dbReference type="GO" id="GO:0043022">
    <property type="term" value="F:ribosome binding"/>
    <property type="evidence" value="ECO:0007669"/>
    <property type="project" value="UniProtKB-ARBA"/>
</dbReference>
<comment type="subcellular location">
    <subcellularLocation>
        <location evidence="8">Cytoplasm</location>
    </subcellularLocation>
</comment>
<evidence type="ECO:0000256" key="4">
    <source>
        <dbReference type="ARBA" id="ARBA00022741"/>
    </source>
</evidence>
<dbReference type="PANTHER" id="PTHR11702">
    <property type="entry name" value="DEVELOPMENTALLY REGULATED GTP-BINDING PROTEIN-RELATED"/>
    <property type="match status" value="1"/>
</dbReference>
<feature type="binding site" evidence="8">
    <location>
        <begin position="213"/>
        <end position="216"/>
    </location>
    <ligand>
        <name>GTP</name>
        <dbReference type="ChEBI" id="CHEBI:37565"/>
    </ligand>
</feature>
<keyword evidence="3 8" id="KW-0479">Metal-binding</keyword>
<dbReference type="SUPFAM" id="SSF82051">
    <property type="entry name" value="Obg GTP-binding protein N-terminal domain"/>
    <property type="match status" value="1"/>
</dbReference>
<dbReference type="PROSITE" id="PS51883">
    <property type="entry name" value="OBG"/>
    <property type="match status" value="1"/>
</dbReference>
<dbReference type="GO" id="GO:0000287">
    <property type="term" value="F:magnesium ion binding"/>
    <property type="evidence" value="ECO:0007669"/>
    <property type="project" value="InterPro"/>
</dbReference>
<evidence type="ECO:0000313" key="12">
    <source>
        <dbReference type="Proteomes" id="UP000266385"/>
    </source>
</evidence>
<dbReference type="Proteomes" id="UP000266385">
    <property type="component" value="Unassembled WGS sequence"/>
</dbReference>
<dbReference type="EMBL" id="QWFX01000016">
    <property type="protein sequence ID" value="RIJ26811.1"/>
    <property type="molecule type" value="Genomic_DNA"/>
</dbReference>
<reference evidence="11 12" key="1">
    <citation type="submission" date="2018-08" db="EMBL/GenBank/DDBJ databases">
        <title>Henriciella mobilis sp. nov., isolated from seawater.</title>
        <authorList>
            <person name="Cheng H."/>
            <person name="Wu Y.-H."/>
            <person name="Xu X.-W."/>
            <person name="Guo L.-L."/>
        </authorList>
    </citation>
    <scope>NUCLEOTIDE SEQUENCE [LARGE SCALE GENOMIC DNA]</scope>
    <source>
        <strain evidence="11 12">JN25</strain>
    </source>
</reference>
<comment type="cofactor">
    <cofactor evidence="8">
        <name>Mg(2+)</name>
        <dbReference type="ChEBI" id="CHEBI:18420"/>
    </cofactor>
</comment>
<comment type="caution">
    <text evidence="11">The sequence shown here is derived from an EMBL/GenBank/DDBJ whole genome shotgun (WGS) entry which is preliminary data.</text>
</comment>
<dbReference type="FunFam" id="2.70.210.12:FF:000001">
    <property type="entry name" value="GTPase Obg"/>
    <property type="match status" value="1"/>
</dbReference>
<gene>
    <name evidence="11" type="primary">obgE</name>
    <name evidence="8" type="synonym">obg</name>
    <name evidence="11" type="ORF">D1223_17895</name>
</gene>
<evidence type="ECO:0000259" key="9">
    <source>
        <dbReference type="PROSITE" id="PS51710"/>
    </source>
</evidence>
<evidence type="ECO:0000256" key="2">
    <source>
        <dbReference type="ARBA" id="ARBA00022490"/>
    </source>
</evidence>
<dbReference type="GO" id="GO:0003924">
    <property type="term" value="F:GTPase activity"/>
    <property type="evidence" value="ECO:0007669"/>
    <property type="project" value="UniProtKB-UniRule"/>
</dbReference>
<dbReference type="CDD" id="cd01898">
    <property type="entry name" value="Obg"/>
    <property type="match status" value="1"/>
</dbReference>
<feature type="binding site" evidence="8">
    <location>
        <begin position="166"/>
        <end position="173"/>
    </location>
    <ligand>
        <name>GTP</name>
        <dbReference type="ChEBI" id="CHEBI:37565"/>
    </ligand>
</feature>
<protein>
    <recommendedName>
        <fullName evidence="8">GTPase Obg</fullName>
        <ecNumber evidence="8">3.6.5.-</ecNumber>
    </recommendedName>
    <alternativeName>
        <fullName evidence="8">GTP-binding protein Obg</fullName>
    </alternativeName>
</protein>
<keyword evidence="4 8" id="KW-0547">Nucleotide-binding</keyword>
<evidence type="ECO:0000256" key="1">
    <source>
        <dbReference type="ARBA" id="ARBA00007699"/>
    </source>
</evidence>
<dbReference type="PANTHER" id="PTHR11702:SF31">
    <property type="entry name" value="MITOCHONDRIAL RIBOSOME-ASSOCIATED GTPASE 2"/>
    <property type="match status" value="1"/>
</dbReference>
<dbReference type="AlphaFoldDB" id="A0A399R8K4"/>
<dbReference type="PROSITE" id="PS51710">
    <property type="entry name" value="G_OBG"/>
    <property type="match status" value="1"/>
</dbReference>
<dbReference type="InterPro" id="IPR014100">
    <property type="entry name" value="GTP-bd_Obg/CgtA"/>
</dbReference>
<dbReference type="GO" id="GO:0042254">
    <property type="term" value="P:ribosome biogenesis"/>
    <property type="evidence" value="ECO:0007669"/>
    <property type="project" value="UniProtKB-UniRule"/>
</dbReference>
<feature type="binding site" evidence="8">
    <location>
        <begin position="309"/>
        <end position="311"/>
    </location>
    <ligand>
        <name>GTP</name>
        <dbReference type="ChEBI" id="CHEBI:37565"/>
    </ligand>
</feature>
<evidence type="ECO:0000256" key="3">
    <source>
        <dbReference type="ARBA" id="ARBA00022723"/>
    </source>
</evidence>
<feature type="domain" description="OBG-type G" evidence="9">
    <location>
        <begin position="160"/>
        <end position="328"/>
    </location>
</feature>
<dbReference type="RefSeq" id="WP_119377704.1">
    <property type="nucleotide sequence ID" value="NZ_QWFX01000016.1"/>
</dbReference>
<keyword evidence="7 8" id="KW-0342">GTP-binding</keyword>
<dbReference type="Pfam" id="PF01018">
    <property type="entry name" value="GTP1_OBG"/>
    <property type="match status" value="1"/>
</dbReference>
<dbReference type="GO" id="GO:0005525">
    <property type="term" value="F:GTP binding"/>
    <property type="evidence" value="ECO:0007669"/>
    <property type="project" value="UniProtKB-UniRule"/>
</dbReference>
<dbReference type="NCBIfam" id="NF008956">
    <property type="entry name" value="PRK12299.1"/>
    <property type="match status" value="1"/>
</dbReference>
<dbReference type="GO" id="GO:0005737">
    <property type="term" value="C:cytoplasm"/>
    <property type="evidence" value="ECO:0007669"/>
    <property type="project" value="UniProtKB-SubCell"/>
</dbReference>
<comment type="function">
    <text evidence="8">An essential GTPase which binds GTP, GDP and possibly (p)ppGpp with moderate affinity, with high nucleotide exchange rates and a fairly low GTP hydrolysis rate. Plays a role in control of the cell cycle, stress response, ribosome biogenesis and in those bacteria that undergo differentiation, in morphogenesis control.</text>
</comment>
<dbReference type="InterPro" id="IPR006073">
    <property type="entry name" value="GTP-bd"/>
</dbReference>
<dbReference type="SUPFAM" id="SSF52540">
    <property type="entry name" value="P-loop containing nucleoside triphosphate hydrolases"/>
    <property type="match status" value="1"/>
</dbReference>
<keyword evidence="2 8" id="KW-0963">Cytoplasm</keyword>
<dbReference type="InterPro" id="IPR027417">
    <property type="entry name" value="P-loop_NTPase"/>
</dbReference>
<feature type="domain" description="Obg" evidence="10">
    <location>
        <begin position="1"/>
        <end position="159"/>
    </location>
</feature>
<evidence type="ECO:0000256" key="8">
    <source>
        <dbReference type="HAMAP-Rule" id="MF_01454"/>
    </source>
</evidence>
<dbReference type="Pfam" id="PF01926">
    <property type="entry name" value="MMR_HSR1"/>
    <property type="match status" value="1"/>
</dbReference>
<feature type="binding site" evidence="8">
    <location>
        <begin position="280"/>
        <end position="283"/>
    </location>
    <ligand>
        <name>GTP</name>
        <dbReference type="ChEBI" id="CHEBI:37565"/>
    </ligand>
</feature>
<evidence type="ECO:0000256" key="6">
    <source>
        <dbReference type="ARBA" id="ARBA00022842"/>
    </source>
</evidence>
<evidence type="ECO:0000256" key="7">
    <source>
        <dbReference type="ARBA" id="ARBA00023134"/>
    </source>
</evidence>
<dbReference type="HAMAP" id="MF_01454">
    <property type="entry name" value="GTPase_Obg"/>
    <property type="match status" value="1"/>
</dbReference>
<dbReference type="OrthoDB" id="9807318at2"/>
<name>A0A399R8K4_9PROT</name>
<dbReference type="PRINTS" id="PR00326">
    <property type="entry name" value="GTP1OBG"/>
</dbReference>
<dbReference type="NCBIfam" id="TIGR02729">
    <property type="entry name" value="Obg_CgtA"/>
    <property type="match status" value="1"/>
</dbReference>
<comment type="similarity">
    <text evidence="1 8">Belongs to the TRAFAC class OBG-HflX-like GTPase superfamily. OBG GTPase family.</text>
</comment>
<dbReference type="PROSITE" id="PS00905">
    <property type="entry name" value="GTP1_OBG"/>
    <property type="match status" value="1"/>
</dbReference>
<organism evidence="11 12">
    <name type="scientific">Henriciella mobilis</name>
    <dbReference type="NCBI Taxonomy" id="2305467"/>
    <lineage>
        <taxon>Bacteria</taxon>
        <taxon>Pseudomonadati</taxon>
        <taxon>Pseudomonadota</taxon>
        <taxon>Alphaproteobacteria</taxon>
        <taxon>Hyphomonadales</taxon>
        <taxon>Hyphomonadaceae</taxon>
        <taxon>Henriciella</taxon>
    </lineage>
</organism>
<evidence type="ECO:0000259" key="10">
    <source>
        <dbReference type="PROSITE" id="PS51883"/>
    </source>
</evidence>
<dbReference type="Gene3D" id="3.40.50.300">
    <property type="entry name" value="P-loop containing nucleotide triphosphate hydrolases"/>
    <property type="match status" value="1"/>
</dbReference>
<dbReference type="InterPro" id="IPR036726">
    <property type="entry name" value="GTP1_OBG_dom_sf"/>
</dbReference>
<sequence length="346" mass="37158">MKFLDQCKIYIKAGDGGRGSSSFRREAYVEFGGPDGGDGGRGGHVYAEAVEGLNTLIDYRYQQHHKAGRGGHGMGKQRHGKGGEDKIIKLPVGTQIFEEDQETLIADLTEVGQRVLLARGGNGGWGNLHFKSSTNRAPRRANPGEEGEERTVWLRLKLIADAGLLGLPNAGKSTFIRAATAAKPKVADYPFTTLHPGLGVVDLGPGTRFVLADIPGLIEGAAEGAGLGHRFLGHVERCKVLLHLVDCTQDDVAGAWQTIRHELEEYDPAMADKPEIVALTKVDALTEDMVDEQAAALKAVCGQEPLRISSVAGTGVRKALGLIARELGHLDELEHEDDGPDEGWRP</sequence>
<dbReference type="EC" id="3.6.5.-" evidence="8"/>
<accession>A0A399R8K4</accession>
<proteinExistence type="inferred from homology"/>
<keyword evidence="12" id="KW-1185">Reference proteome</keyword>
<feature type="binding site" evidence="8">
    <location>
        <begin position="191"/>
        <end position="195"/>
    </location>
    <ligand>
        <name>GTP</name>
        <dbReference type="ChEBI" id="CHEBI:37565"/>
    </ligand>
</feature>
<evidence type="ECO:0000313" key="11">
    <source>
        <dbReference type="EMBL" id="RIJ26811.1"/>
    </source>
</evidence>
<dbReference type="Gene3D" id="2.70.210.12">
    <property type="entry name" value="GTP1/OBG domain"/>
    <property type="match status" value="1"/>
</dbReference>
<feature type="binding site" evidence="8">
    <location>
        <position position="193"/>
    </location>
    <ligand>
        <name>Mg(2+)</name>
        <dbReference type="ChEBI" id="CHEBI:18420"/>
    </ligand>
</feature>
<dbReference type="NCBIfam" id="NF008955">
    <property type="entry name" value="PRK12297.1"/>
    <property type="match status" value="1"/>
</dbReference>
<evidence type="ECO:0000256" key="5">
    <source>
        <dbReference type="ARBA" id="ARBA00022801"/>
    </source>
</evidence>
<dbReference type="PIRSF" id="PIRSF002401">
    <property type="entry name" value="GTP_bd_Obg/CgtA"/>
    <property type="match status" value="1"/>
</dbReference>
<dbReference type="InterPro" id="IPR006169">
    <property type="entry name" value="GTP1_OBG_dom"/>
</dbReference>
<comment type="subunit">
    <text evidence="8">Monomer.</text>
</comment>
<keyword evidence="5 8" id="KW-0378">Hydrolase</keyword>
<dbReference type="InterPro" id="IPR045086">
    <property type="entry name" value="OBG_GTPase"/>
</dbReference>
<keyword evidence="6 8" id="KW-0460">Magnesium</keyword>
<feature type="binding site" evidence="8">
    <location>
        <position position="173"/>
    </location>
    <ligand>
        <name>Mg(2+)</name>
        <dbReference type="ChEBI" id="CHEBI:18420"/>
    </ligand>
</feature>
<dbReference type="InterPro" id="IPR031167">
    <property type="entry name" value="G_OBG"/>
</dbReference>
<dbReference type="InterPro" id="IPR006074">
    <property type="entry name" value="GTP1-OBG_CS"/>
</dbReference>